<dbReference type="AlphaFoldDB" id="A0A4Q7DML7"/>
<evidence type="ECO:0000313" key="1">
    <source>
        <dbReference type="EMBL" id="RZI46056.1"/>
    </source>
</evidence>
<evidence type="ECO:0000313" key="2">
    <source>
        <dbReference type="Proteomes" id="UP000293550"/>
    </source>
</evidence>
<sequence>MNKTTKFSKSTFSDVVVRHERGTVNTLDFKAFLNQVKGQIARPRPKGMTYYKLPNLNANAGTELMLFHVHLPHEENDPFYPAILHHFIRPSVVDAGFTKEMFS</sequence>
<dbReference type="EMBL" id="SCFB01000005">
    <property type="protein sequence ID" value="RZI46056.1"/>
    <property type="molecule type" value="Genomic_DNA"/>
</dbReference>
<keyword evidence="2" id="KW-1185">Reference proteome</keyword>
<gene>
    <name evidence="1" type="ORF">EQU50_03745</name>
</gene>
<comment type="caution">
    <text evidence="1">The sequence shown here is derived from an EMBL/GenBank/DDBJ whole genome shotgun (WGS) entry which is preliminary data.</text>
</comment>
<organism evidence="1 2">
    <name type="scientific">Candidatus Finniella inopinata</name>
    <dbReference type="NCBI Taxonomy" id="1696036"/>
    <lineage>
        <taxon>Bacteria</taxon>
        <taxon>Pseudomonadati</taxon>
        <taxon>Pseudomonadota</taxon>
        <taxon>Alphaproteobacteria</taxon>
        <taxon>Holosporales</taxon>
        <taxon>Candidatus Paracaedibacteraceae</taxon>
        <taxon>Candidatus Finniella</taxon>
    </lineage>
</organism>
<reference evidence="1 2" key="1">
    <citation type="submission" date="2018-10" db="EMBL/GenBank/DDBJ databases">
        <title>An updated phylogeny of the Alphaproteobacteria reveals that the parasitic Rickettsiales and Holosporales have independent origins.</title>
        <authorList>
            <person name="Munoz-Gomez S.A."/>
            <person name="Hess S."/>
            <person name="Burger G."/>
            <person name="Lang B.F."/>
            <person name="Susko E."/>
            <person name="Slamovits C.H."/>
            <person name="Roger A.J."/>
        </authorList>
    </citation>
    <scope>NUCLEOTIDE SEQUENCE [LARGE SCALE GENOMIC DNA]</scope>
    <source>
        <strain evidence="1">HOLO01</strain>
    </source>
</reference>
<proteinExistence type="predicted"/>
<accession>A0A4Q7DML7</accession>
<name>A0A4Q7DML7_9PROT</name>
<dbReference type="Proteomes" id="UP000293550">
    <property type="component" value="Unassembled WGS sequence"/>
</dbReference>
<protein>
    <submittedName>
        <fullName evidence="1">Uncharacterized protein</fullName>
    </submittedName>
</protein>
<dbReference type="RefSeq" id="WP_130153816.1">
    <property type="nucleotide sequence ID" value="NZ_SCFB01000005.1"/>
</dbReference>